<feature type="repeat" description="PPR" evidence="4">
    <location>
        <begin position="70"/>
        <end position="105"/>
    </location>
</feature>
<dbReference type="Proteomes" id="UP000000763">
    <property type="component" value="Chromosome 10"/>
</dbReference>
<proteinExistence type="inferred from homology"/>
<dbReference type="AlphaFoldDB" id="Q0IWM4"/>
<dbReference type="PROSITE" id="PS51375">
    <property type="entry name" value="PPR"/>
    <property type="match status" value="2"/>
</dbReference>
<organism evidence="5 6">
    <name type="scientific">Oryza sativa subsp. japonica</name>
    <name type="common">Rice</name>
    <dbReference type="NCBI Taxonomy" id="39947"/>
    <lineage>
        <taxon>Eukaryota</taxon>
        <taxon>Viridiplantae</taxon>
        <taxon>Streptophyta</taxon>
        <taxon>Embryophyta</taxon>
        <taxon>Tracheophyta</taxon>
        <taxon>Spermatophyta</taxon>
        <taxon>Magnoliopsida</taxon>
        <taxon>Liliopsida</taxon>
        <taxon>Poales</taxon>
        <taxon>Poaceae</taxon>
        <taxon>BOP clade</taxon>
        <taxon>Oryzoideae</taxon>
        <taxon>Oryzeae</taxon>
        <taxon>Oryzinae</taxon>
        <taxon>Oryza</taxon>
        <taxon>Oryza sativa</taxon>
    </lineage>
</organism>
<name>Q0IWM4_ORYSJ</name>
<dbReference type="EMBL" id="AP008216">
    <property type="protein sequence ID" value="BAF26891.1"/>
    <property type="molecule type" value="Genomic_DNA"/>
</dbReference>
<protein>
    <submittedName>
        <fullName evidence="5">Os10g0499800 protein</fullName>
    </submittedName>
</protein>
<evidence type="ECO:0000256" key="3">
    <source>
        <dbReference type="ARBA" id="ARBA00022946"/>
    </source>
</evidence>
<dbReference type="PANTHER" id="PTHR47941">
    <property type="entry name" value="PENTATRICOPEPTIDE REPEAT-CONTAINING PROTEIN 3, MITOCHONDRIAL"/>
    <property type="match status" value="1"/>
</dbReference>
<dbReference type="KEGG" id="dosa:Os10g0499800"/>
<dbReference type="Pfam" id="PF12854">
    <property type="entry name" value="PPR_1"/>
    <property type="match status" value="1"/>
</dbReference>
<evidence type="ECO:0000313" key="5">
    <source>
        <dbReference type="EMBL" id="BAF26891.1"/>
    </source>
</evidence>
<dbReference type="NCBIfam" id="TIGR00756">
    <property type="entry name" value="PPR"/>
    <property type="match status" value="2"/>
</dbReference>
<reference evidence="5 6" key="1">
    <citation type="journal article" date="2005" name="Nature">
        <title>The map-based sequence of the rice genome.</title>
        <authorList>
            <consortium name="International rice genome sequencing project (IRGSP)"/>
            <person name="Matsumoto T."/>
            <person name="Wu J."/>
            <person name="Kanamori H."/>
            <person name="Katayose Y."/>
            <person name="Fujisawa M."/>
            <person name="Namiki N."/>
            <person name="Mizuno H."/>
            <person name="Yamamoto K."/>
            <person name="Antonio B.A."/>
            <person name="Baba T."/>
            <person name="Sakata K."/>
            <person name="Nagamura Y."/>
            <person name="Aoki H."/>
            <person name="Arikawa K."/>
            <person name="Arita K."/>
            <person name="Bito T."/>
            <person name="Chiden Y."/>
            <person name="Fujitsuka N."/>
            <person name="Fukunaka R."/>
            <person name="Hamada M."/>
            <person name="Harada C."/>
            <person name="Hayashi A."/>
            <person name="Hijishita S."/>
            <person name="Honda M."/>
            <person name="Hosokawa S."/>
            <person name="Ichikawa Y."/>
            <person name="Idonuma A."/>
            <person name="Iijima M."/>
            <person name="Ikeda M."/>
            <person name="Ikeno M."/>
            <person name="Ito K."/>
            <person name="Ito S."/>
            <person name="Ito T."/>
            <person name="Ito Y."/>
            <person name="Ito Y."/>
            <person name="Iwabuchi A."/>
            <person name="Kamiya K."/>
            <person name="Karasawa W."/>
            <person name="Kurita K."/>
            <person name="Katagiri S."/>
            <person name="Kikuta A."/>
            <person name="Kobayashi H."/>
            <person name="Kobayashi N."/>
            <person name="Machita K."/>
            <person name="Maehara T."/>
            <person name="Masukawa M."/>
            <person name="Mizubayashi T."/>
            <person name="Mukai Y."/>
            <person name="Nagasaki H."/>
            <person name="Nagata Y."/>
            <person name="Naito S."/>
            <person name="Nakashima M."/>
            <person name="Nakama Y."/>
            <person name="Nakamichi Y."/>
            <person name="Nakamura M."/>
            <person name="Meguro A."/>
            <person name="Negishi M."/>
            <person name="Ohta I."/>
            <person name="Ohta T."/>
            <person name="Okamoto M."/>
            <person name="Ono N."/>
            <person name="Saji S."/>
            <person name="Sakaguchi M."/>
            <person name="Sakai K."/>
            <person name="Shibata M."/>
            <person name="Shimokawa T."/>
            <person name="Song J."/>
            <person name="Takazaki Y."/>
            <person name="Terasawa K."/>
            <person name="Tsugane M."/>
            <person name="Tsuji K."/>
            <person name="Ueda S."/>
            <person name="Waki K."/>
            <person name="Yamagata H."/>
            <person name="Yamamoto M."/>
            <person name="Yamamoto S."/>
            <person name="Yamane H."/>
            <person name="Yoshiki S."/>
            <person name="Yoshihara R."/>
            <person name="Yukawa K."/>
            <person name="Zhong H."/>
            <person name="Yano M."/>
            <person name="Yuan Q."/>
            <person name="Ouyang S."/>
            <person name="Liu J."/>
            <person name="Jones K.M."/>
            <person name="Gansberger K."/>
            <person name="Moffat K."/>
            <person name="Hill J."/>
            <person name="Bera J."/>
            <person name="Fadrosh D."/>
            <person name="Jin S."/>
            <person name="Johri S."/>
            <person name="Kim M."/>
            <person name="Overton L."/>
            <person name="Reardon M."/>
            <person name="Tsitrin T."/>
            <person name="Vuong H."/>
            <person name="Weaver B."/>
            <person name="Ciecko A."/>
            <person name="Tallon L."/>
            <person name="Jackson J."/>
            <person name="Pai G."/>
            <person name="Aken S.V."/>
            <person name="Utterback T."/>
            <person name="Reidmuller S."/>
            <person name="Feldblyum T."/>
            <person name="Hsiao J."/>
            <person name="Zismann V."/>
            <person name="Iobst S."/>
            <person name="de Vazeille A.R."/>
            <person name="Buell C.R."/>
            <person name="Ying K."/>
            <person name="Li Y."/>
            <person name="Lu T."/>
            <person name="Huang Y."/>
            <person name="Zhao Q."/>
            <person name="Feng Q."/>
            <person name="Zhang L."/>
            <person name="Zhu J."/>
            <person name="Weng Q."/>
            <person name="Mu J."/>
            <person name="Lu Y."/>
            <person name="Fan D."/>
            <person name="Liu Y."/>
            <person name="Guan J."/>
            <person name="Zhang Y."/>
            <person name="Yu S."/>
            <person name="Liu X."/>
            <person name="Zhang Y."/>
            <person name="Hong G."/>
            <person name="Han B."/>
            <person name="Choisne N."/>
            <person name="Demange N."/>
            <person name="Orjeda G."/>
            <person name="Samain S."/>
            <person name="Cattolico L."/>
            <person name="Pelletier E."/>
            <person name="Couloux A."/>
            <person name="Segurens B."/>
            <person name="Wincker P."/>
            <person name="D'Hont A."/>
            <person name="Scarpelli C."/>
            <person name="Weissenbach J."/>
            <person name="Salanoubat M."/>
            <person name="Quetier F."/>
            <person name="Yu Y."/>
            <person name="Kim H.R."/>
            <person name="Rambo T."/>
            <person name="Currie J."/>
            <person name="Collura K."/>
            <person name="Luo M."/>
            <person name="Yang T."/>
            <person name="Ammiraju J.S.S."/>
            <person name="Engler F."/>
            <person name="Soderlund C."/>
            <person name="Wing R.A."/>
            <person name="Palmer L.E."/>
            <person name="de la Bastide M."/>
            <person name="Spiegel L."/>
            <person name="Nascimento L."/>
            <person name="Zutavern T."/>
            <person name="O'Shaughnessy A."/>
            <person name="Dike S."/>
            <person name="Dedhia N."/>
            <person name="Preston R."/>
            <person name="Balija V."/>
            <person name="McCombie W.R."/>
            <person name="Chow T."/>
            <person name="Chen H."/>
            <person name="Chung M."/>
            <person name="Chen C."/>
            <person name="Shaw J."/>
            <person name="Wu H."/>
            <person name="Hsiao K."/>
            <person name="Chao Y."/>
            <person name="Chu M."/>
            <person name="Cheng C."/>
            <person name="Hour A."/>
            <person name="Lee P."/>
            <person name="Lin S."/>
            <person name="Lin Y."/>
            <person name="Liou J."/>
            <person name="Liu S."/>
            <person name="Hsing Y."/>
            <person name="Raghuvanshi S."/>
            <person name="Mohanty A."/>
            <person name="Bharti A.K."/>
            <person name="Gaur A."/>
            <person name="Gupta V."/>
            <person name="Kumar D."/>
            <person name="Ravi V."/>
            <person name="Vij S."/>
            <person name="Kapur A."/>
            <person name="Khurana P."/>
            <person name="Khurana P."/>
            <person name="Khurana J.P."/>
            <person name="Tyagi A.K."/>
            <person name="Gaikwad K."/>
            <person name="Singh A."/>
            <person name="Dalal V."/>
            <person name="Srivastava S."/>
            <person name="Dixit A."/>
            <person name="Pal A.K."/>
            <person name="Ghazi I.A."/>
            <person name="Yadav M."/>
            <person name="Pandit A."/>
            <person name="Bhargava A."/>
            <person name="Sureshbabu K."/>
            <person name="Batra K."/>
            <person name="Sharma T.R."/>
            <person name="Mohapatra T."/>
            <person name="Singh N.K."/>
            <person name="Messing J."/>
            <person name="Nelson A.B."/>
            <person name="Fuks G."/>
            <person name="Kavchok S."/>
            <person name="Keizer G."/>
            <person name="Linton E."/>
            <person name="Llaca V."/>
            <person name="Song R."/>
            <person name="Tanyolac B."/>
            <person name="Young S."/>
            <person name="Ho-Il K."/>
            <person name="Hahn J.H."/>
            <person name="Sangsakoo G."/>
            <person name="Vanavichit A."/>
            <person name="de Mattos Luiz.A.T."/>
            <person name="Zimmer P.D."/>
            <person name="Malone G."/>
            <person name="Dellagostin O."/>
            <person name="de Oliveira A.C."/>
            <person name="Bevan M."/>
            <person name="Bancroft I."/>
            <person name="Minx P."/>
            <person name="Cordum H."/>
            <person name="Wilson R."/>
            <person name="Cheng Z."/>
            <person name="Jin W."/>
            <person name="Jiang J."/>
            <person name="Leong S.A."/>
            <person name="Iwama H."/>
            <person name="Gojobori T."/>
            <person name="Itoh T."/>
            <person name="Niimura Y."/>
            <person name="Fujii Y."/>
            <person name="Habara T."/>
            <person name="Sakai H."/>
            <person name="Sato Y."/>
            <person name="Wilson G."/>
            <person name="Kumar K."/>
            <person name="McCouch S."/>
            <person name="Juretic N."/>
            <person name="Hoen D."/>
            <person name="Wright S."/>
            <person name="Bruskiewich R."/>
            <person name="Bureau T."/>
            <person name="Miyao A."/>
            <person name="Hirochika H."/>
            <person name="Nishikawa T."/>
            <person name="Kadowaki K."/>
            <person name="Sugiura M."/>
            <person name="Burr B."/>
            <person name="Sasaki T."/>
        </authorList>
    </citation>
    <scope>NUCLEOTIDE SEQUENCE [LARGE SCALE GENOMIC DNA]</scope>
    <source>
        <strain evidence="6">cv. Nipponbare</strain>
    </source>
</reference>
<reference evidence="6" key="2">
    <citation type="journal article" date="2008" name="Nucleic Acids Res.">
        <title>The rice annotation project database (RAP-DB): 2008 update.</title>
        <authorList>
            <consortium name="The rice annotation project (RAP)"/>
        </authorList>
    </citation>
    <scope>GENOME REANNOTATION</scope>
    <source>
        <strain evidence="6">cv. Nipponbare</strain>
    </source>
</reference>
<evidence type="ECO:0000256" key="4">
    <source>
        <dbReference type="PROSITE-ProRule" id="PRU00708"/>
    </source>
</evidence>
<evidence type="ECO:0000256" key="1">
    <source>
        <dbReference type="ARBA" id="ARBA00007626"/>
    </source>
</evidence>
<keyword evidence="2" id="KW-0677">Repeat</keyword>
<dbReference type="InterPro" id="IPR002885">
    <property type="entry name" value="PPR_rpt"/>
</dbReference>
<gene>
    <name evidence="5" type="ordered locus">Os10g0499800</name>
</gene>
<feature type="repeat" description="PPR" evidence="4">
    <location>
        <begin position="35"/>
        <end position="69"/>
    </location>
</feature>
<comment type="similarity">
    <text evidence="1">Belongs to the PPR family. P subfamily.</text>
</comment>
<feature type="non-terminal residue" evidence="5">
    <location>
        <position position="1"/>
    </location>
</feature>
<evidence type="ECO:0000256" key="2">
    <source>
        <dbReference type="ARBA" id="ARBA00022737"/>
    </source>
</evidence>
<dbReference type="InterPro" id="IPR011990">
    <property type="entry name" value="TPR-like_helical_dom_sf"/>
</dbReference>
<sequence>TALALADVARYIPAAAVSRFNRMARAGAGKVTPPTVHTYGILIGCCCRAGRLDLGFAALGNVVKKGFRVEAITINPLLKGLCADKRTNDAIDIVLCRMIELGCIPMSSPTIFFSGGCVMRTEAKKLLSCST</sequence>
<accession>Q0IWM4</accession>
<dbReference type="Gene3D" id="1.25.40.10">
    <property type="entry name" value="Tetratricopeptide repeat domain"/>
    <property type="match status" value="1"/>
</dbReference>
<keyword evidence="3" id="KW-0809">Transit peptide</keyword>
<evidence type="ECO:0000313" key="6">
    <source>
        <dbReference type="Proteomes" id="UP000000763"/>
    </source>
</evidence>